<evidence type="ECO:0000313" key="3">
    <source>
        <dbReference type="EMBL" id="KAH8696749.1"/>
    </source>
</evidence>
<dbReference type="CDD" id="cd00170">
    <property type="entry name" value="SEC14"/>
    <property type="match status" value="1"/>
</dbReference>
<accession>A0AAD4KVD3</accession>
<dbReference type="GeneID" id="70243448"/>
<dbReference type="InterPro" id="IPR011074">
    <property type="entry name" value="CRAL/TRIO_N_dom"/>
</dbReference>
<dbReference type="Gene3D" id="3.40.525.10">
    <property type="entry name" value="CRAL-TRIO lipid binding domain"/>
    <property type="match status" value="1"/>
</dbReference>
<evidence type="ECO:0000259" key="2">
    <source>
        <dbReference type="PROSITE" id="PS50191"/>
    </source>
</evidence>
<feature type="region of interest" description="Disordered" evidence="1">
    <location>
        <begin position="72"/>
        <end position="121"/>
    </location>
</feature>
<dbReference type="InterPro" id="IPR036865">
    <property type="entry name" value="CRAL-TRIO_dom_sf"/>
</dbReference>
<reference evidence="3" key="1">
    <citation type="submission" date="2021-12" db="EMBL/GenBank/DDBJ databases">
        <title>Convergent genome expansion in fungi linked to evolution of root-endophyte symbiosis.</title>
        <authorList>
            <consortium name="DOE Joint Genome Institute"/>
            <person name="Ke Y.-H."/>
            <person name="Bonito G."/>
            <person name="Liao H.-L."/>
            <person name="Looney B."/>
            <person name="Rojas-Flechas A."/>
            <person name="Nash J."/>
            <person name="Hameed K."/>
            <person name="Schadt C."/>
            <person name="Martin F."/>
            <person name="Crous P.W."/>
            <person name="Miettinen O."/>
            <person name="Magnuson J.K."/>
            <person name="Labbe J."/>
            <person name="Jacobson D."/>
            <person name="Doktycz M.J."/>
            <person name="Veneault-Fourrey C."/>
            <person name="Kuo A."/>
            <person name="Mondo S."/>
            <person name="Calhoun S."/>
            <person name="Riley R."/>
            <person name="Ohm R."/>
            <person name="LaButti K."/>
            <person name="Andreopoulos B."/>
            <person name="Pangilinan J."/>
            <person name="Nolan M."/>
            <person name="Tritt A."/>
            <person name="Clum A."/>
            <person name="Lipzen A."/>
            <person name="Daum C."/>
            <person name="Barry K."/>
            <person name="Grigoriev I.V."/>
            <person name="Vilgalys R."/>
        </authorList>
    </citation>
    <scope>NUCLEOTIDE SEQUENCE</scope>
    <source>
        <strain evidence="3">PMI_201</strain>
    </source>
</reference>
<dbReference type="InterPro" id="IPR001251">
    <property type="entry name" value="CRAL-TRIO_dom"/>
</dbReference>
<dbReference type="SMART" id="SM01100">
    <property type="entry name" value="CRAL_TRIO_N"/>
    <property type="match status" value="1"/>
</dbReference>
<keyword evidence="4" id="KW-1185">Reference proteome</keyword>
<feature type="domain" description="CRAL-TRIO" evidence="2">
    <location>
        <begin position="227"/>
        <end position="395"/>
    </location>
</feature>
<dbReference type="RefSeq" id="XP_046071685.1">
    <property type="nucleotide sequence ID" value="XM_046213161.1"/>
</dbReference>
<dbReference type="SMART" id="SM00516">
    <property type="entry name" value="SEC14"/>
    <property type="match status" value="1"/>
</dbReference>
<dbReference type="SUPFAM" id="SSF46938">
    <property type="entry name" value="CRAL/TRIO N-terminal domain"/>
    <property type="match status" value="1"/>
</dbReference>
<dbReference type="Pfam" id="PF00650">
    <property type="entry name" value="CRAL_TRIO"/>
    <property type="match status" value="1"/>
</dbReference>
<dbReference type="PANTHER" id="PTHR46590">
    <property type="entry name" value="PHOSPHATIDYLINOSITOL TRANSFER PROTEIN CSR1-RELATED"/>
    <property type="match status" value="1"/>
</dbReference>
<feature type="compositionally biased region" description="Polar residues" evidence="1">
    <location>
        <begin position="107"/>
        <end position="121"/>
    </location>
</feature>
<dbReference type="EMBL" id="JAJTJA010000007">
    <property type="protein sequence ID" value="KAH8696749.1"/>
    <property type="molecule type" value="Genomic_DNA"/>
</dbReference>
<evidence type="ECO:0000256" key="1">
    <source>
        <dbReference type="SAM" id="MobiDB-lite"/>
    </source>
</evidence>
<dbReference type="Proteomes" id="UP001201262">
    <property type="component" value="Unassembled WGS sequence"/>
</dbReference>
<dbReference type="Pfam" id="PF03765">
    <property type="entry name" value="CRAL_TRIO_N"/>
    <property type="match status" value="1"/>
</dbReference>
<organism evidence="3 4">
    <name type="scientific">Talaromyces proteolyticus</name>
    <dbReference type="NCBI Taxonomy" id="1131652"/>
    <lineage>
        <taxon>Eukaryota</taxon>
        <taxon>Fungi</taxon>
        <taxon>Dikarya</taxon>
        <taxon>Ascomycota</taxon>
        <taxon>Pezizomycotina</taxon>
        <taxon>Eurotiomycetes</taxon>
        <taxon>Eurotiomycetidae</taxon>
        <taxon>Eurotiales</taxon>
        <taxon>Trichocomaceae</taxon>
        <taxon>Talaromyces</taxon>
        <taxon>Talaromyces sect. Bacilispori</taxon>
    </lineage>
</organism>
<dbReference type="PROSITE" id="PS50191">
    <property type="entry name" value="CRAL_TRIO"/>
    <property type="match status" value="1"/>
</dbReference>
<protein>
    <submittedName>
        <fullName evidence="3">CRAL-TRIO domain-containing protein</fullName>
    </submittedName>
</protein>
<gene>
    <name evidence="3" type="ORF">BGW36DRAFT_343834</name>
</gene>
<feature type="compositionally biased region" description="Basic and acidic residues" evidence="1">
    <location>
        <begin position="82"/>
        <end position="91"/>
    </location>
</feature>
<dbReference type="InterPro" id="IPR036273">
    <property type="entry name" value="CRAL/TRIO_N_dom_sf"/>
</dbReference>
<dbReference type="PANTHER" id="PTHR46590:SF2">
    <property type="entry name" value="CRAL_TRIO DOMAIN PROTEIN (AFU_ORTHOLOGUE AFUA_4G13930)-RELATED"/>
    <property type="match status" value="1"/>
</dbReference>
<dbReference type="InterPro" id="IPR052432">
    <property type="entry name" value="PITP/CRAL-TRIO"/>
</dbReference>
<sequence length="494" mass="56223">MSGYVDDLSEEQEEKLRELWGFLLSPTLTFLSSIYGVDLPPEKTSPAAVFKILHEIRDPTPTAVIAAFQSATNKNGSTMQDGDGKTTRPSEAEGNPNGALESGSGINGQKANGQKVQTISNQKVSKENISSLISRLRQTDLNELQVKSMERILSSMTPREMAWSLLNMVKQDSPDAVLLRFLRARKWDVHKAFSMMLSNYIWRVESNVDEDIMPNGELHALKESQNEKDKAEEKKGKDFLSQLRMGKSYLHGADRDGRPIIVVTVRIHKPGAQSEEALERYILHIIEMTRLLLEPPVETGTILFDMTGFTLSNMEFPPVKFIIQCFESNYPECLGRLLIHNAPWIFSGVWKLIRPLMDPVVASKVHFTKNLDELSKFIAPENICKELGGTDEWTYRYIEPAPSENNLMNDTSTRDELMSERMTIALDFILKTVEWIRLTSVAYGEVDDTKAPEVVERRQDLIRQFRQSHWKLDPYIRARNQMDRERAISLDGAD</sequence>
<name>A0AAD4KVD3_9EURO</name>
<dbReference type="SUPFAM" id="SSF52087">
    <property type="entry name" value="CRAL/TRIO domain"/>
    <property type="match status" value="1"/>
</dbReference>
<evidence type="ECO:0000313" key="4">
    <source>
        <dbReference type="Proteomes" id="UP001201262"/>
    </source>
</evidence>
<dbReference type="AlphaFoldDB" id="A0AAD4KVD3"/>
<comment type="caution">
    <text evidence="3">The sequence shown here is derived from an EMBL/GenBank/DDBJ whole genome shotgun (WGS) entry which is preliminary data.</text>
</comment>
<proteinExistence type="predicted"/>